<proteinExistence type="predicted"/>
<dbReference type="AlphaFoldDB" id="A0A0F8VQH2"/>
<name>A0A0F8VQH2_9ZZZZ</name>
<protein>
    <submittedName>
        <fullName evidence="1">Uncharacterized protein</fullName>
    </submittedName>
</protein>
<comment type="caution">
    <text evidence="1">The sequence shown here is derived from an EMBL/GenBank/DDBJ whole genome shotgun (WGS) entry which is preliminary data.</text>
</comment>
<gene>
    <name evidence="1" type="ORF">LCGC14_3163460</name>
</gene>
<accession>A0A0F8VQH2</accession>
<dbReference type="EMBL" id="LAZR01069988">
    <property type="protein sequence ID" value="KKK46618.1"/>
    <property type="molecule type" value="Genomic_DNA"/>
</dbReference>
<organism evidence="1">
    <name type="scientific">marine sediment metagenome</name>
    <dbReference type="NCBI Taxonomy" id="412755"/>
    <lineage>
        <taxon>unclassified sequences</taxon>
        <taxon>metagenomes</taxon>
        <taxon>ecological metagenomes</taxon>
    </lineage>
</organism>
<feature type="non-terminal residue" evidence="1">
    <location>
        <position position="1"/>
    </location>
</feature>
<sequence>HGTGIALLPASTDTAWFQESVWAMASALLFLRGRPHFHDNKGVRAKGNCGRAIVLVAYDRGGGIANWRAIRDSGLPGAYVPGAHFVQNAKVSW</sequence>
<reference evidence="1" key="1">
    <citation type="journal article" date="2015" name="Nature">
        <title>Complex archaea that bridge the gap between prokaryotes and eukaryotes.</title>
        <authorList>
            <person name="Spang A."/>
            <person name="Saw J.H."/>
            <person name="Jorgensen S.L."/>
            <person name="Zaremba-Niedzwiedzka K."/>
            <person name="Martijn J."/>
            <person name="Lind A.E."/>
            <person name="van Eijk R."/>
            <person name="Schleper C."/>
            <person name="Guy L."/>
            <person name="Ettema T.J."/>
        </authorList>
    </citation>
    <scope>NUCLEOTIDE SEQUENCE</scope>
</reference>
<evidence type="ECO:0000313" key="1">
    <source>
        <dbReference type="EMBL" id="KKK46618.1"/>
    </source>
</evidence>